<evidence type="ECO:0000313" key="2">
    <source>
        <dbReference type="EMBL" id="MBM6817751.1"/>
    </source>
</evidence>
<proteinExistence type="predicted"/>
<dbReference type="EMBL" id="JACJLL010000001">
    <property type="protein sequence ID" value="MBM6817751.1"/>
    <property type="molecule type" value="Genomic_DNA"/>
</dbReference>
<sequence length="143" mass="17115">MKKYLLDTNIIIKLWDKKDDKSLDKLLKENNIFILREVLNELSIKETKEYRRKEVLSERFCKLLPYSIEVEKENISGFYMIFDYKTKDKFNSNNLSQNDLLQLYACYINDDLNLVTEDKELFNIAKYILGDDRVLSINELINL</sequence>
<dbReference type="InterPro" id="IPR029060">
    <property type="entry name" value="PIN-like_dom_sf"/>
</dbReference>
<dbReference type="SUPFAM" id="SSF88723">
    <property type="entry name" value="PIN domain-like"/>
    <property type="match status" value="1"/>
</dbReference>
<dbReference type="RefSeq" id="WP_204571682.1">
    <property type="nucleotide sequence ID" value="NZ_JACJLL010000001.1"/>
</dbReference>
<organism evidence="2 3">
    <name type="scientific">Clostridium saudiense</name>
    <dbReference type="NCBI Taxonomy" id="1414720"/>
    <lineage>
        <taxon>Bacteria</taxon>
        <taxon>Bacillati</taxon>
        <taxon>Bacillota</taxon>
        <taxon>Clostridia</taxon>
        <taxon>Eubacteriales</taxon>
        <taxon>Clostridiaceae</taxon>
        <taxon>Clostridium</taxon>
    </lineage>
</organism>
<dbReference type="InterPro" id="IPR002716">
    <property type="entry name" value="PIN_dom"/>
</dbReference>
<gene>
    <name evidence="2" type="ORF">H6A19_00095</name>
</gene>
<reference evidence="2 3" key="1">
    <citation type="journal article" date="2021" name="Sci. Rep.">
        <title>The distribution of antibiotic resistance genes in chicken gut microbiota commensals.</title>
        <authorList>
            <person name="Juricova H."/>
            <person name="Matiasovicova J."/>
            <person name="Kubasova T."/>
            <person name="Cejkova D."/>
            <person name="Rychlik I."/>
        </authorList>
    </citation>
    <scope>NUCLEOTIDE SEQUENCE [LARGE SCALE GENOMIC DNA]</scope>
    <source>
        <strain evidence="2 3">An435</strain>
    </source>
</reference>
<feature type="domain" description="PIN" evidence="1">
    <location>
        <begin position="2"/>
        <end position="123"/>
    </location>
</feature>
<dbReference type="Pfam" id="PF01850">
    <property type="entry name" value="PIN"/>
    <property type="match status" value="1"/>
</dbReference>
<protein>
    <submittedName>
        <fullName evidence="2">PIN domain-containing protein</fullName>
    </submittedName>
</protein>
<dbReference type="SMART" id="SM00670">
    <property type="entry name" value="PINc"/>
    <property type="match status" value="1"/>
</dbReference>
<dbReference type="Gene3D" id="3.40.50.1010">
    <property type="entry name" value="5'-nuclease"/>
    <property type="match status" value="1"/>
</dbReference>
<evidence type="ECO:0000313" key="3">
    <source>
        <dbReference type="Proteomes" id="UP000767334"/>
    </source>
</evidence>
<evidence type="ECO:0000259" key="1">
    <source>
        <dbReference type="SMART" id="SM00670"/>
    </source>
</evidence>
<name>A0ABS2FCM5_9CLOT</name>
<comment type="caution">
    <text evidence="2">The sequence shown here is derived from an EMBL/GenBank/DDBJ whole genome shotgun (WGS) entry which is preliminary data.</text>
</comment>
<accession>A0ABS2FCM5</accession>
<keyword evidence="3" id="KW-1185">Reference proteome</keyword>
<dbReference type="Proteomes" id="UP000767334">
    <property type="component" value="Unassembled WGS sequence"/>
</dbReference>